<evidence type="ECO:0000313" key="1">
    <source>
        <dbReference type="EMBL" id="SVB93571.1"/>
    </source>
</evidence>
<gene>
    <name evidence="1" type="ORF">METZ01_LOCUS246425</name>
</gene>
<dbReference type="EMBL" id="UINC01064681">
    <property type="protein sequence ID" value="SVB93571.1"/>
    <property type="molecule type" value="Genomic_DNA"/>
</dbReference>
<sequence>MEIVKKIFLPLFFFMVFSCKSNPFWDAQNTEALTVSGSLMAENRQTDIPISVWMESIDYYTTTDSAGYFSIPVSDSQTLDGNLTGPVIIYFFIYNYQLDSATIYFTDGLFSKEQTDFSHDGELLRQITLKKILSGETILQFSENDLDSNDTLQVEFEIITYQSTSLFAYKYIWHPGGLDFHSGLFFNPVDGNDAPVYMYRFSGYDEYGNVVNDQLRNFSYEDNQSISWEFLINAEHLDLEPGSYGITPFFRIQHDYIPTELVNAIGGDSLFIFSEKFLELPMDVISDTLTISE</sequence>
<name>A0A382I4D4_9ZZZZ</name>
<organism evidence="1">
    <name type="scientific">marine metagenome</name>
    <dbReference type="NCBI Taxonomy" id="408172"/>
    <lineage>
        <taxon>unclassified sequences</taxon>
        <taxon>metagenomes</taxon>
        <taxon>ecological metagenomes</taxon>
    </lineage>
</organism>
<dbReference type="AlphaFoldDB" id="A0A382I4D4"/>
<accession>A0A382I4D4</accession>
<proteinExistence type="predicted"/>
<reference evidence="1" key="1">
    <citation type="submission" date="2018-05" db="EMBL/GenBank/DDBJ databases">
        <authorList>
            <person name="Lanie J.A."/>
            <person name="Ng W.-L."/>
            <person name="Kazmierczak K.M."/>
            <person name="Andrzejewski T.M."/>
            <person name="Davidsen T.M."/>
            <person name="Wayne K.J."/>
            <person name="Tettelin H."/>
            <person name="Glass J.I."/>
            <person name="Rusch D."/>
            <person name="Podicherti R."/>
            <person name="Tsui H.-C.T."/>
            <person name="Winkler M.E."/>
        </authorList>
    </citation>
    <scope>NUCLEOTIDE SEQUENCE</scope>
</reference>
<protein>
    <submittedName>
        <fullName evidence="1">Uncharacterized protein</fullName>
    </submittedName>
</protein>
<dbReference type="PROSITE" id="PS51257">
    <property type="entry name" value="PROKAR_LIPOPROTEIN"/>
    <property type="match status" value="1"/>
</dbReference>